<organism evidence="1 2">
    <name type="scientific">Thermomicrobium roseum (strain ATCC 27502 / DSM 5159 / P-2)</name>
    <dbReference type="NCBI Taxonomy" id="309801"/>
    <lineage>
        <taxon>Bacteria</taxon>
        <taxon>Pseudomonadati</taxon>
        <taxon>Thermomicrobiota</taxon>
        <taxon>Thermomicrobia</taxon>
        <taxon>Thermomicrobiales</taxon>
        <taxon>Thermomicrobiaceae</taxon>
        <taxon>Thermomicrobium</taxon>
    </lineage>
</organism>
<proteinExistence type="predicted"/>
<dbReference type="HOGENOM" id="CLU_3277978_0_0_0"/>
<name>B9KZN0_THERP</name>
<protein>
    <submittedName>
        <fullName evidence="1">Uncharacterized protein</fullName>
    </submittedName>
</protein>
<keyword evidence="2" id="KW-1185">Reference proteome</keyword>
<dbReference type="AlphaFoldDB" id="B9KZN0"/>
<dbReference type="KEGG" id="tro:trd_1500"/>
<dbReference type="Proteomes" id="UP000000447">
    <property type="component" value="Chromosome"/>
</dbReference>
<evidence type="ECO:0000313" key="1">
    <source>
        <dbReference type="EMBL" id="ACM06005.1"/>
    </source>
</evidence>
<dbReference type="EMBL" id="CP001275">
    <property type="protein sequence ID" value="ACM06005.1"/>
    <property type="molecule type" value="Genomic_DNA"/>
</dbReference>
<accession>B9KZN0</accession>
<sequence length="41" mass="4483">MPVQPSACAAQLQGLLDVSESGLHYRLGKPEVRPGEARRHK</sequence>
<dbReference type="STRING" id="309801.trd_1500"/>
<reference evidence="1 2" key="1">
    <citation type="journal article" date="2009" name="PLoS ONE">
        <title>Complete genome sequence of the aerobic CO-oxidizing thermophile Thermomicrobium roseum.</title>
        <authorList>
            <person name="Wu D."/>
            <person name="Raymond J."/>
            <person name="Wu M."/>
            <person name="Chatterji S."/>
            <person name="Ren Q."/>
            <person name="Graham J.E."/>
            <person name="Bryant D.A."/>
            <person name="Robb F."/>
            <person name="Colman A."/>
            <person name="Tallon L.J."/>
            <person name="Badger J.H."/>
            <person name="Madupu R."/>
            <person name="Ward N.L."/>
            <person name="Eisen J.A."/>
        </authorList>
    </citation>
    <scope>NUCLEOTIDE SEQUENCE [LARGE SCALE GENOMIC DNA]</scope>
    <source>
        <strain evidence="2">ATCC 27502 / DSM 5159 / P-2</strain>
    </source>
</reference>
<evidence type="ECO:0000313" key="2">
    <source>
        <dbReference type="Proteomes" id="UP000000447"/>
    </source>
</evidence>
<gene>
    <name evidence="1" type="ordered locus">trd_1500</name>
</gene>